<reference evidence="1 2" key="1">
    <citation type="submission" date="2021-08" db="EMBL/GenBank/DDBJ databases">
        <title>Draft Genome Sequence of Phanerochaete sordida strain YK-624.</title>
        <authorList>
            <person name="Mori T."/>
            <person name="Dohra H."/>
            <person name="Suzuki T."/>
            <person name="Kawagishi H."/>
            <person name="Hirai H."/>
        </authorList>
    </citation>
    <scope>NUCLEOTIDE SEQUENCE [LARGE SCALE GENOMIC DNA]</scope>
    <source>
        <strain evidence="1 2">YK-624</strain>
    </source>
</reference>
<accession>A0A9P3GSY9</accession>
<evidence type="ECO:0000313" key="1">
    <source>
        <dbReference type="EMBL" id="GJF01018.1"/>
    </source>
</evidence>
<comment type="caution">
    <text evidence="1">The sequence shown here is derived from an EMBL/GenBank/DDBJ whole genome shotgun (WGS) entry which is preliminary data.</text>
</comment>
<proteinExistence type="predicted"/>
<gene>
    <name evidence="1" type="ORF">PsYK624_173240</name>
</gene>
<evidence type="ECO:0000313" key="2">
    <source>
        <dbReference type="Proteomes" id="UP000703269"/>
    </source>
</evidence>
<sequence>MSTAVEQPSAIRMSAIDGPCPEFSYRSLEFFNAPIRGPDDLPLPNFNVEFSMRGGDQEEASSFVCQTKLDVDKPIIHHGKWISLTWNGTVRYGWVDTIEIDSLGSSQFLFLGIKVSVGETDGRLVMMVRYGSCVFDWSAMRWCKAAHMTRYNNGDWLFDEKCHLYPAEVWLCPRFAKPNPKVCHWACLLGYHPDIHPAFERGYVDALRDVHTPSQMLDDGYKVFGKYGMTREQYIEYVNSDCFRAFIAEFTRPGGMDKEYTVVDGKLSVVSRE</sequence>
<organism evidence="1 2">
    <name type="scientific">Phanerochaete sordida</name>
    <dbReference type="NCBI Taxonomy" id="48140"/>
    <lineage>
        <taxon>Eukaryota</taxon>
        <taxon>Fungi</taxon>
        <taxon>Dikarya</taxon>
        <taxon>Basidiomycota</taxon>
        <taxon>Agaricomycotina</taxon>
        <taxon>Agaricomycetes</taxon>
        <taxon>Polyporales</taxon>
        <taxon>Phanerochaetaceae</taxon>
        <taxon>Phanerochaete</taxon>
    </lineage>
</organism>
<name>A0A9P3GSY9_9APHY</name>
<keyword evidence="2" id="KW-1185">Reference proteome</keyword>
<dbReference type="Proteomes" id="UP000703269">
    <property type="component" value="Unassembled WGS sequence"/>
</dbReference>
<dbReference type="AlphaFoldDB" id="A0A9P3GSY9"/>
<dbReference type="EMBL" id="BPQB01000312">
    <property type="protein sequence ID" value="GJF01018.1"/>
    <property type="molecule type" value="Genomic_DNA"/>
</dbReference>
<protein>
    <submittedName>
        <fullName evidence="1">Uncharacterized protein</fullName>
    </submittedName>
</protein>